<organism evidence="2 3">
    <name type="scientific">Desulfosporosinus youngiae DSM 17734</name>
    <dbReference type="NCBI Taxonomy" id="768710"/>
    <lineage>
        <taxon>Bacteria</taxon>
        <taxon>Bacillati</taxon>
        <taxon>Bacillota</taxon>
        <taxon>Clostridia</taxon>
        <taxon>Eubacteriales</taxon>
        <taxon>Desulfitobacteriaceae</taxon>
        <taxon>Desulfosporosinus</taxon>
    </lineage>
</organism>
<feature type="chain" id="PRO_5038826894" evidence="1">
    <location>
        <begin position="22"/>
        <end position="179"/>
    </location>
</feature>
<proteinExistence type="predicted"/>
<reference evidence="2 3" key="1">
    <citation type="submission" date="2011-11" db="EMBL/GenBank/DDBJ databases">
        <title>The Noncontiguous Finished genome of Desulfosporosinus youngiae DSM 17734.</title>
        <authorList>
            <consortium name="US DOE Joint Genome Institute (JGI-PGF)"/>
            <person name="Lucas S."/>
            <person name="Han J."/>
            <person name="Lapidus A."/>
            <person name="Cheng J.-F."/>
            <person name="Goodwin L."/>
            <person name="Pitluck S."/>
            <person name="Peters L."/>
            <person name="Ovchinnikova G."/>
            <person name="Lu M."/>
            <person name="Land M.L."/>
            <person name="Hauser L."/>
            <person name="Pester M."/>
            <person name="Spring S."/>
            <person name="Ollivier B."/>
            <person name="Rattei T."/>
            <person name="Klenk H.-P."/>
            <person name="Wagner M."/>
            <person name="Loy A."/>
            <person name="Woyke T.J."/>
        </authorList>
    </citation>
    <scope>NUCLEOTIDE SEQUENCE [LARGE SCALE GENOMIC DNA]</scope>
    <source>
        <strain evidence="2 3">DSM 17734</strain>
    </source>
</reference>
<name>H5XXP2_9FIRM</name>
<dbReference type="RefSeq" id="WP_007786199.1">
    <property type="nucleotide sequence ID" value="NZ_CM001441.1"/>
</dbReference>
<dbReference type="PANTHER" id="PTHR41247">
    <property type="entry name" value="HTH-TYPE TRANSCRIPTIONAL REPRESSOR YCNK"/>
    <property type="match status" value="1"/>
</dbReference>
<dbReference type="Proteomes" id="UP000005104">
    <property type="component" value="Chromosome"/>
</dbReference>
<sequence>MKRRMMALVIGLCFSLLGCSAGETDRTPREIDPTIDVCPVCRMTVIDERFAAQTIDSQGQVEIFDDIGCLSIFMRRLEAGKKNGIAAAYVKDFESVEWLSAQEAFYVQGRIDTPMSFGIVAFADEETARKFAEEAGGRQMTWEQVLTEQLTIGLDIEFNQEEFNVQNRDAEETREEGGN</sequence>
<dbReference type="PANTHER" id="PTHR41247:SF1">
    <property type="entry name" value="HTH-TYPE TRANSCRIPTIONAL REPRESSOR YCNK"/>
    <property type="match status" value="1"/>
</dbReference>
<gene>
    <name evidence="2" type="ORF">DesyoDRAFT_4366</name>
</gene>
<dbReference type="Gene3D" id="3.30.70.2050">
    <property type="match status" value="1"/>
</dbReference>
<protein>
    <submittedName>
        <fullName evidence="2">Putative lipoprotein involved in nitrous oxide reduction</fullName>
    </submittedName>
</protein>
<dbReference type="EMBL" id="CM001441">
    <property type="protein sequence ID" value="EHQ91321.1"/>
    <property type="molecule type" value="Genomic_DNA"/>
</dbReference>
<dbReference type="InterPro" id="IPR008719">
    <property type="entry name" value="N2O_reductase_NosL"/>
</dbReference>
<dbReference type="eggNOG" id="COG4314">
    <property type="taxonomic scope" value="Bacteria"/>
</dbReference>
<feature type="signal peptide" evidence="1">
    <location>
        <begin position="1"/>
        <end position="21"/>
    </location>
</feature>
<keyword evidence="3" id="KW-1185">Reference proteome</keyword>
<evidence type="ECO:0000313" key="3">
    <source>
        <dbReference type="Proteomes" id="UP000005104"/>
    </source>
</evidence>
<evidence type="ECO:0000256" key="1">
    <source>
        <dbReference type="SAM" id="SignalP"/>
    </source>
</evidence>
<keyword evidence="2" id="KW-0449">Lipoprotein</keyword>
<dbReference type="SUPFAM" id="SSF160387">
    <property type="entry name" value="NosL/MerB-like"/>
    <property type="match status" value="1"/>
</dbReference>
<keyword evidence="1" id="KW-0732">Signal</keyword>
<dbReference type="HOGENOM" id="CLU_108823_1_0_9"/>
<dbReference type="PROSITE" id="PS51257">
    <property type="entry name" value="PROKAR_LIPOPROTEIN"/>
    <property type="match status" value="1"/>
</dbReference>
<dbReference type="AlphaFoldDB" id="H5XXP2"/>
<dbReference type="Pfam" id="PF05573">
    <property type="entry name" value="NosL"/>
    <property type="match status" value="1"/>
</dbReference>
<dbReference type="OrthoDB" id="9792749at2"/>
<accession>H5XXP2</accession>
<evidence type="ECO:0000313" key="2">
    <source>
        <dbReference type="EMBL" id="EHQ91321.1"/>
    </source>
</evidence>
<dbReference type="STRING" id="768710.DesyoDRAFT_4366"/>